<evidence type="ECO:0000256" key="1">
    <source>
        <dbReference type="SAM" id="SignalP"/>
    </source>
</evidence>
<comment type="caution">
    <text evidence="2">The sequence shown here is derived from an EMBL/GenBank/DDBJ whole genome shotgun (WGS) entry which is preliminary data.</text>
</comment>
<feature type="chain" id="PRO_5040241128" evidence="1">
    <location>
        <begin position="22"/>
        <end position="109"/>
    </location>
</feature>
<dbReference type="EMBL" id="WJQU01003676">
    <property type="protein sequence ID" value="KAJ6623031.1"/>
    <property type="molecule type" value="Genomic_DNA"/>
</dbReference>
<name>A0A9Q0MI20_9DIPT</name>
<feature type="signal peptide" evidence="1">
    <location>
        <begin position="1"/>
        <end position="21"/>
    </location>
</feature>
<gene>
    <name evidence="2" type="ORF">Bhyg_17182</name>
</gene>
<organism evidence="2 3">
    <name type="scientific">Pseudolycoriella hygida</name>
    <dbReference type="NCBI Taxonomy" id="35572"/>
    <lineage>
        <taxon>Eukaryota</taxon>
        <taxon>Metazoa</taxon>
        <taxon>Ecdysozoa</taxon>
        <taxon>Arthropoda</taxon>
        <taxon>Hexapoda</taxon>
        <taxon>Insecta</taxon>
        <taxon>Pterygota</taxon>
        <taxon>Neoptera</taxon>
        <taxon>Endopterygota</taxon>
        <taxon>Diptera</taxon>
        <taxon>Nematocera</taxon>
        <taxon>Sciaroidea</taxon>
        <taxon>Sciaridae</taxon>
        <taxon>Pseudolycoriella</taxon>
    </lineage>
</organism>
<evidence type="ECO:0000313" key="2">
    <source>
        <dbReference type="EMBL" id="KAJ6623031.1"/>
    </source>
</evidence>
<reference evidence="2" key="1">
    <citation type="submission" date="2022-07" db="EMBL/GenBank/DDBJ databases">
        <authorList>
            <person name="Trinca V."/>
            <person name="Uliana J.V.C."/>
            <person name="Torres T.T."/>
            <person name="Ward R.J."/>
            <person name="Monesi N."/>
        </authorList>
    </citation>
    <scope>NUCLEOTIDE SEQUENCE</scope>
    <source>
        <strain evidence="2">HSMRA1968</strain>
        <tissue evidence="2">Whole embryos</tissue>
    </source>
</reference>
<sequence length="109" mass="12296">MKTILAIIYIITLSYPHSTFGKAIHAGMINTNNFEEVKRDAVEYVPRRITREAFGGYGVAVVVPNPINNSGYGCCDRGTFYKRGYANNKVYRNGHSEAFNRFRTAIIVK</sequence>
<keyword evidence="3" id="KW-1185">Reference proteome</keyword>
<evidence type="ECO:0000313" key="3">
    <source>
        <dbReference type="Proteomes" id="UP001151699"/>
    </source>
</evidence>
<dbReference type="Proteomes" id="UP001151699">
    <property type="component" value="Unassembled WGS sequence"/>
</dbReference>
<accession>A0A9Q0MI20</accession>
<keyword evidence="1" id="KW-0732">Signal</keyword>
<proteinExistence type="predicted"/>
<protein>
    <submittedName>
        <fullName evidence="2">Uncharacterized protein</fullName>
    </submittedName>
</protein>
<dbReference type="AlphaFoldDB" id="A0A9Q0MI20"/>